<accession>A0A1Z2XQN6</accession>
<dbReference type="RefSeq" id="WP_066533393.1">
    <property type="nucleotide sequence ID" value="NZ_CAJTCQ010000003.1"/>
</dbReference>
<dbReference type="Pfam" id="PF04854">
    <property type="entry name" value="DUF624"/>
    <property type="match status" value="1"/>
</dbReference>
<evidence type="ECO:0000313" key="4">
    <source>
        <dbReference type="Proteomes" id="UP000196710"/>
    </source>
</evidence>
<dbReference type="KEGG" id="amur:ADH66_08935"/>
<feature type="transmembrane region" description="Helical" evidence="1">
    <location>
        <begin position="45"/>
        <end position="64"/>
    </location>
</feature>
<evidence type="ECO:0000256" key="1">
    <source>
        <dbReference type="SAM" id="Phobius"/>
    </source>
</evidence>
<protein>
    <submittedName>
        <fullName evidence="3">YesL family protein</fullName>
    </submittedName>
</protein>
<feature type="transmembrane region" description="Helical" evidence="1">
    <location>
        <begin position="201"/>
        <end position="226"/>
    </location>
</feature>
<name>A0A1Z2XQN6_9FIRM</name>
<keyword evidence="1" id="KW-1133">Transmembrane helix</keyword>
<evidence type="ECO:0000313" key="5">
    <source>
        <dbReference type="Proteomes" id="UP000596035"/>
    </source>
</evidence>
<feature type="transmembrane region" description="Helical" evidence="1">
    <location>
        <begin position="238"/>
        <end position="262"/>
    </location>
</feature>
<sequence>MGLFGFGNYDKPGPGVSKDEPPKAAPIRFFEILARKFSKLVQLNLIFMIPTIAVCILMVALYLVPTHFIVSISGMFQIDGWASFVVPIPLILLSPFIAGLTFVTRNFAREEHAFVWSDFWDAVKGNWKYFLLNGLVCYAVFTLLSFALLYYYSMAVSNWMYYIPLWMCVMVAIVFLFAQYYLPIMFVTFDLKFTHAYKNALIFTVAGFGRNILVTIILGAMLFAFLNIPLLNITLLVYVLLLVFIIFSFISYLISFAVYPIIDRYMIQAAKRIENGEQKEPAGSVEEEFPGLFSQPAEEGDDDDGDKYVYVNGRLMKKSEMKDSQQEQ</sequence>
<dbReference type="Proteomes" id="UP000596035">
    <property type="component" value="Chromosome"/>
</dbReference>
<dbReference type="EMBL" id="CP065321">
    <property type="protein sequence ID" value="QQR30049.1"/>
    <property type="molecule type" value="Genomic_DNA"/>
</dbReference>
<keyword evidence="4" id="KW-1185">Reference proteome</keyword>
<dbReference type="InterPro" id="IPR006938">
    <property type="entry name" value="DUF624"/>
</dbReference>
<reference evidence="4" key="2">
    <citation type="submission" date="2017-05" db="EMBL/GenBank/DDBJ databases">
        <title>Improved OligoMM genomes.</title>
        <authorList>
            <person name="Garzetti D."/>
        </authorList>
    </citation>
    <scope>NUCLEOTIDE SEQUENCE [LARGE SCALE GENOMIC DNA]</scope>
    <source>
        <strain evidence="4">KB18</strain>
    </source>
</reference>
<dbReference type="Proteomes" id="UP000196710">
    <property type="component" value="Chromosome"/>
</dbReference>
<evidence type="ECO:0000313" key="2">
    <source>
        <dbReference type="EMBL" id="ASB40768.1"/>
    </source>
</evidence>
<feature type="transmembrane region" description="Helical" evidence="1">
    <location>
        <begin position="159"/>
        <end position="181"/>
    </location>
</feature>
<organism evidence="3 5">
    <name type="scientific">Acutalibacter muris</name>
    <dbReference type="NCBI Taxonomy" id="1796620"/>
    <lineage>
        <taxon>Bacteria</taxon>
        <taxon>Bacillati</taxon>
        <taxon>Bacillota</taxon>
        <taxon>Clostridia</taxon>
        <taxon>Eubacteriales</taxon>
        <taxon>Acutalibacteraceae</taxon>
        <taxon>Acutalibacter</taxon>
    </lineage>
</organism>
<dbReference type="AlphaFoldDB" id="A0A1Z2XQN6"/>
<feature type="transmembrane region" description="Helical" evidence="1">
    <location>
        <begin position="129"/>
        <end position="153"/>
    </location>
</feature>
<keyword evidence="1" id="KW-0472">Membrane</keyword>
<proteinExistence type="predicted"/>
<keyword evidence="1" id="KW-0812">Transmembrane</keyword>
<dbReference type="EMBL" id="CP021422">
    <property type="protein sequence ID" value="ASB40768.1"/>
    <property type="molecule type" value="Genomic_DNA"/>
</dbReference>
<feature type="transmembrane region" description="Helical" evidence="1">
    <location>
        <begin position="84"/>
        <end position="108"/>
    </location>
</feature>
<reference evidence="2" key="1">
    <citation type="journal article" date="2017" name="Genome Announc.">
        <title>High-Quality Whole-Genome Sequences of the Oligo-Mouse-Microbiota Bacterial Community.</title>
        <authorList>
            <person name="Garzetti D."/>
            <person name="Brugiroux S."/>
            <person name="Bunk B."/>
            <person name="Pukall R."/>
            <person name="McCoy K.D."/>
            <person name="Macpherson A.J."/>
            <person name="Stecher B."/>
        </authorList>
    </citation>
    <scope>NUCLEOTIDE SEQUENCE</scope>
    <source>
        <strain evidence="2">KB18</strain>
    </source>
</reference>
<reference evidence="3 5" key="3">
    <citation type="submission" date="2020-11" db="EMBL/GenBank/DDBJ databases">
        <title>Closed and high quality bacterial genomes of the OMM12 community.</title>
        <authorList>
            <person name="Marbouty M."/>
            <person name="Lamy-Besnier Q."/>
            <person name="Debarbieux L."/>
            <person name="Koszul R."/>
        </authorList>
    </citation>
    <scope>NUCLEOTIDE SEQUENCE [LARGE SCALE GENOMIC DNA]</scope>
    <source>
        <strain evidence="3 5">KB18</strain>
    </source>
</reference>
<evidence type="ECO:0000313" key="3">
    <source>
        <dbReference type="EMBL" id="QQR30049.1"/>
    </source>
</evidence>
<gene>
    <name evidence="2" type="ORF">ADH66_08935</name>
    <name evidence="3" type="ORF">I5Q82_18975</name>
</gene>